<dbReference type="EMBL" id="GBRH01233520">
    <property type="protein sequence ID" value="JAD64375.1"/>
    <property type="molecule type" value="Transcribed_RNA"/>
</dbReference>
<accession>A0A0A9BT71</accession>
<sequence length="9" mass="937">MPEKGSMSA</sequence>
<name>A0A0A9BT71_ARUDO</name>
<protein>
    <submittedName>
        <fullName evidence="1">Uncharacterized protein</fullName>
    </submittedName>
</protein>
<reference evidence="1" key="1">
    <citation type="submission" date="2014-09" db="EMBL/GenBank/DDBJ databases">
        <authorList>
            <person name="Magalhaes I.L.F."/>
            <person name="Oliveira U."/>
            <person name="Santos F.R."/>
            <person name="Vidigal T.H.D.A."/>
            <person name="Brescovit A.D."/>
            <person name="Santos A.J."/>
        </authorList>
    </citation>
    <scope>NUCLEOTIDE SEQUENCE</scope>
    <source>
        <tissue evidence="1">Shoot tissue taken approximately 20 cm above the soil surface</tissue>
    </source>
</reference>
<evidence type="ECO:0000313" key="1">
    <source>
        <dbReference type="EMBL" id="JAD64375.1"/>
    </source>
</evidence>
<organism evidence="1">
    <name type="scientific">Arundo donax</name>
    <name type="common">Giant reed</name>
    <name type="synonym">Donax arundinaceus</name>
    <dbReference type="NCBI Taxonomy" id="35708"/>
    <lineage>
        <taxon>Eukaryota</taxon>
        <taxon>Viridiplantae</taxon>
        <taxon>Streptophyta</taxon>
        <taxon>Embryophyta</taxon>
        <taxon>Tracheophyta</taxon>
        <taxon>Spermatophyta</taxon>
        <taxon>Magnoliopsida</taxon>
        <taxon>Liliopsida</taxon>
        <taxon>Poales</taxon>
        <taxon>Poaceae</taxon>
        <taxon>PACMAD clade</taxon>
        <taxon>Arundinoideae</taxon>
        <taxon>Arundineae</taxon>
        <taxon>Arundo</taxon>
    </lineage>
</organism>
<reference evidence="1" key="2">
    <citation type="journal article" date="2015" name="Data Brief">
        <title>Shoot transcriptome of the giant reed, Arundo donax.</title>
        <authorList>
            <person name="Barrero R.A."/>
            <person name="Guerrero F.D."/>
            <person name="Moolhuijzen P."/>
            <person name="Goolsby J.A."/>
            <person name="Tidwell J."/>
            <person name="Bellgard S.E."/>
            <person name="Bellgard M.I."/>
        </authorList>
    </citation>
    <scope>NUCLEOTIDE SEQUENCE</scope>
    <source>
        <tissue evidence="1">Shoot tissue taken approximately 20 cm above the soil surface</tissue>
    </source>
</reference>
<proteinExistence type="predicted"/>